<evidence type="ECO:0000313" key="3">
    <source>
        <dbReference type="EMBL" id="MBA2225879.1"/>
    </source>
</evidence>
<reference evidence="3 4" key="1">
    <citation type="submission" date="2020-07" db="EMBL/GenBank/DDBJ databases">
        <title>Thermogemmata thermophila gen. nov., sp. nov., a novel moderate thermophilic planctomycete from a Kamchatka hot spring.</title>
        <authorList>
            <person name="Elcheninov A.G."/>
            <person name="Podosokorskaya O.A."/>
            <person name="Kovaleva O.L."/>
            <person name="Novikov A."/>
            <person name="Bonch-Osmolovskaya E.A."/>
            <person name="Toshchakov S.V."/>
            <person name="Kublanov I.V."/>
        </authorList>
    </citation>
    <scope>NUCLEOTIDE SEQUENCE [LARGE SCALE GENOMIC DNA]</scope>
    <source>
        <strain evidence="3 4">2918</strain>
    </source>
</reference>
<evidence type="ECO:0000313" key="4">
    <source>
        <dbReference type="Proteomes" id="UP000542342"/>
    </source>
</evidence>
<feature type="compositionally biased region" description="Low complexity" evidence="1">
    <location>
        <begin position="188"/>
        <end position="201"/>
    </location>
</feature>
<feature type="compositionally biased region" description="Gly residues" evidence="1">
    <location>
        <begin position="158"/>
        <end position="187"/>
    </location>
</feature>
<feature type="compositionally biased region" description="Polar residues" evidence="1">
    <location>
        <begin position="302"/>
        <end position="332"/>
    </location>
</feature>
<sequence>MRGMMQLSAIALAAAAGAALSTLFLSDSKPADAASNDRYGDYIMATGAVAVNPRIPTDGVWLLDYKAGKLLGTVIDRNSGKIVGWAEVDLTTEFGLARQADVHFLMTTGYITQGQSALYLAETTTGQFGVYTMGPGPNGVGIVIRRHDLTRFREAVAQGGGGLPPAGGGGLPPGASGGGLPAGGGSGLPSAVPPAASGGTPVLPPTPGGTPAPFPPPANLPTIPGLGSPGTGGMSPSGGKVPPATNPLSPSPGGGITPPGSGISPAGGDPRSSANPSPSSLGNANASWTLPSHNRAYASDPQAATSASSTWPPTESHSAATSDSYKVASRSQSPPASPPPGRLPPIPPLNPIRNDMLAHNSPAPIPGVGYPPYFYGYPPYAGPYAAPPGTVPPIDPTVLLQHFLRPLPLP</sequence>
<dbReference type="AlphaFoldDB" id="A0A7V9ABF1"/>
<keyword evidence="4" id="KW-1185">Reference proteome</keyword>
<feature type="compositionally biased region" description="Pro residues" evidence="1">
    <location>
        <begin position="202"/>
        <end position="219"/>
    </location>
</feature>
<keyword evidence="2" id="KW-0732">Signal</keyword>
<feature type="signal peptide" evidence="2">
    <location>
        <begin position="1"/>
        <end position="33"/>
    </location>
</feature>
<protein>
    <submittedName>
        <fullName evidence="3">Uncharacterized protein</fullName>
    </submittedName>
</protein>
<feature type="region of interest" description="Disordered" evidence="1">
    <location>
        <begin position="157"/>
        <end position="354"/>
    </location>
</feature>
<evidence type="ECO:0000256" key="2">
    <source>
        <dbReference type="SAM" id="SignalP"/>
    </source>
</evidence>
<dbReference type="Proteomes" id="UP000542342">
    <property type="component" value="Unassembled WGS sequence"/>
</dbReference>
<gene>
    <name evidence="3" type="ORF">H0921_06840</name>
</gene>
<feature type="compositionally biased region" description="Low complexity" evidence="1">
    <location>
        <begin position="258"/>
        <end position="270"/>
    </location>
</feature>
<dbReference type="RefSeq" id="WP_194537311.1">
    <property type="nucleotide sequence ID" value="NZ_JACEFB010000003.1"/>
</dbReference>
<feature type="chain" id="PRO_5031194333" evidence="2">
    <location>
        <begin position="34"/>
        <end position="410"/>
    </location>
</feature>
<proteinExistence type="predicted"/>
<name>A0A7V9ABF1_9BACT</name>
<organism evidence="3 4">
    <name type="scientific">Thermogemmata fonticola</name>
    <dbReference type="NCBI Taxonomy" id="2755323"/>
    <lineage>
        <taxon>Bacteria</taxon>
        <taxon>Pseudomonadati</taxon>
        <taxon>Planctomycetota</taxon>
        <taxon>Planctomycetia</taxon>
        <taxon>Gemmatales</taxon>
        <taxon>Gemmataceae</taxon>
        <taxon>Thermogemmata</taxon>
    </lineage>
</organism>
<comment type="caution">
    <text evidence="3">The sequence shown here is derived from an EMBL/GenBank/DDBJ whole genome shotgun (WGS) entry which is preliminary data.</text>
</comment>
<dbReference type="EMBL" id="JACEFB010000003">
    <property type="protein sequence ID" value="MBA2225879.1"/>
    <property type="molecule type" value="Genomic_DNA"/>
</dbReference>
<feature type="compositionally biased region" description="Polar residues" evidence="1">
    <location>
        <begin position="272"/>
        <end position="292"/>
    </location>
</feature>
<evidence type="ECO:0000256" key="1">
    <source>
        <dbReference type="SAM" id="MobiDB-lite"/>
    </source>
</evidence>
<dbReference type="PRINTS" id="PR01871">
    <property type="entry name" value="ANNEXINVII"/>
</dbReference>
<feature type="compositionally biased region" description="Gly residues" evidence="1">
    <location>
        <begin position="227"/>
        <end position="236"/>
    </location>
</feature>
<accession>A0A7V9ABF1</accession>
<feature type="compositionally biased region" description="Pro residues" evidence="1">
    <location>
        <begin position="335"/>
        <end position="350"/>
    </location>
</feature>